<reference evidence="2" key="1">
    <citation type="submission" date="2023-03" db="EMBL/GenBank/DDBJ databases">
        <title>Massive genome expansion in bonnet fungi (Mycena s.s.) driven by repeated elements and novel gene families across ecological guilds.</title>
        <authorList>
            <consortium name="Lawrence Berkeley National Laboratory"/>
            <person name="Harder C.B."/>
            <person name="Miyauchi S."/>
            <person name="Viragh M."/>
            <person name="Kuo A."/>
            <person name="Thoen E."/>
            <person name="Andreopoulos B."/>
            <person name="Lu D."/>
            <person name="Skrede I."/>
            <person name="Drula E."/>
            <person name="Henrissat B."/>
            <person name="Morin E."/>
            <person name="Kohler A."/>
            <person name="Barry K."/>
            <person name="LaButti K."/>
            <person name="Morin E."/>
            <person name="Salamov A."/>
            <person name="Lipzen A."/>
            <person name="Mereny Z."/>
            <person name="Hegedus B."/>
            <person name="Baldrian P."/>
            <person name="Stursova M."/>
            <person name="Weitz H."/>
            <person name="Taylor A."/>
            <person name="Grigoriev I.V."/>
            <person name="Nagy L.G."/>
            <person name="Martin F."/>
            <person name="Kauserud H."/>
        </authorList>
    </citation>
    <scope>NUCLEOTIDE SEQUENCE</scope>
    <source>
        <strain evidence="2">9144</strain>
    </source>
</reference>
<gene>
    <name evidence="2" type="ORF">GGX14DRAFT_571317</name>
</gene>
<feature type="domain" description="AB hydrolase-1" evidence="1">
    <location>
        <begin position="35"/>
        <end position="302"/>
    </location>
</feature>
<protein>
    <submittedName>
        <fullName evidence="2">Alpha/beta hydrolase fold-1</fullName>
    </submittedName>
</protein>
<dbReference type="Gene3D" id="3.40.50.1820">
    <property type="entry name" value="alpha/beta hydrolase"/>
    <property type="match status" value="1"/>
</dbReference>
<dbReference type="Proteomes" id="UP001219525">
    <property type="component" value="Unassembled WGS sequence"/>
</dbReference>
<keyword evidence="2" id="KW-0378">Hydrolase</keyword>
<proteinExistence type="predicted"/>
<dbReference type="Pfam" id="PF12697">
    <property type="entry name" value="Abhydrolase_6"/>
    <property type="match status" value="1"/>
</dbReference>
<evidence type="ECO:0000259" key="1">
    <source>
        <dbReference type="Pfam" id="PF12697"/>
    </source>
</evidence>
<dbReference type="InterPro" id="IPR029058">
    <property type="entry name" value="AB_hydrolase_fold"/>
</dbReference>
<sequence>MICEGFVFKLPNGLQFAANRYTSANNHSNAEACSFLFAHCTSAHKEQWEITIEKLFNLAKSDIYEAWAVDCQSHGASALLNADLLTSHGPIGIEEYAFLLHWFIENGPIRGDRCVAVGHSSSTSAWVLACTLSQSVHLKALVLIEPVMISFPDHQDLIDLGKARVKFVAERQDKWKDIDELSSWMKRRHPWKTWDPRILDIHLRHGFQTMTFDGREMLTLKCSTIQESKLYTHEPHVLAGQELHKVCSQIPVHILFAESAEFVSPKARSATCDASAGRVMASISIIPRTGHLAVQEQPEATAVSIFNAIFNKAHL</sequence>
<dbReference type="SUPFAM" id="SSF53474">
    <property type="entry name" value="alpha/beta-Hydrolases"/>
    <property type="match status" value="1"/>
</dbReference>
<dbReference type="InterPro" id="IPR000073">
    <property type="entry name" value="AB_hydrolase_1"/>
</dbReference>
<dbReference type="AlphaFoldDB" id="A0AAD6V394"/>
<dbReference type="GO" id="GO:0016787">
    <property type="term" value="F:hydrolase activity"/>
    <property type="evidence" value="ECO:0007669"/>
    <property type="project" value="UniProtKB-KW"/>
</dbReference>
<comment type="caution">
    <text evidence="2">The sequence shown here is derived from an EMBL/GenBank/DDBJ whole genome shotgun (WGS) entry which is preliminary data.</text>
</comment>
<dbReference type="EMBL" id="JARJCW010000058">
    <property type="protein sequence ID" value="KAJ7201670.1"/>
    <property type="molecule type" value="Genomic_DNA"/>
</dbReference>
<name>A0AAD6V394_9AGAR</name>
<organism evidence="2 3">
    <name type="scientific">Mycena pura</name>
    <dbReference type="NCBI Taxonomy" id="153505"/>
    <lineage>
        <taxon>Eukaryota</taxon>
        <taxon>Fungi</taxon>
        <taxon>Dikarya</taxon>
        <taxon>Basidiomycota</taxon>
        <taxon>Agaricomycotina</taxon>
        <taxon>Agaricomycetes</taxon>
        <taxon>Agaricomycetidae</taxon>
        <taxon>Agaricales</taxon>
        <taxon>Marasmiineae</taxon>
        <taxon>Mycenaceae</taxon>
        <taxon>Mycena</taxon>
    </lineage>
</organism>
<evidence type="ECO:0000313" key="2">
    <source>
        <dbReference type="EMBL" id="KAJ7201670.1"/>
    </source>
</evidence>
<evidence type="ECO:0000313" key="3">
    <source>
        <dbReference type="Proteomes" id="UP001219525"/>
    </source>
</evidence>
<keyword evidence="3" id="KW-1185">Reference proteome</keyword>
<accession>A0AAD6V394</accession>